<dbReference type="SUPFAM" id="SSF49503">
    <property type="entry name" value="Cupredoxins"/>
    <property type="match status" value="2"/>
</dbReference>
<keyword evidence="4" id="KW-0186">Copper</keyword>
<dbReference type="InterPro" id="IPR002355">
    <property type="entry name" value="Cu_oxidase_Cu_BS"/>
</dbReference>
<reference evidence="8 9" key="1">
    <citation type="submission" date="2016-07" db="EMBL/GenBank/DDBJ databases">
        <title>Pervasive Adenine N6-methylation of Active Genes in Fungi.</title>
        <authorList>
            <consortium name="DOE Joint Genome Institute"/>
            <person name="Mondo S.J."/>
            <person name="Dannebaum R.O."/>
            <person name="Kuo R.C."/>
            <person name="Labutti K."/>
            <person name="Haridas S."/>
            <person name="Kuo A."/>
            <person name="Salamov A."/>
            <person name="Ahrendt S.R."/>
            <person name="Lipzen A."/>
            <person name="Sullivan W."/>
            <person name="Andreopoulos W.B."/>
            <person name="Clum A."/>
            <person name="Lindquist E."/>
            <person name="Daum C."/>
            <person name="Ramamoorthy G.K."/>
            <person name="Gryganskyi A."/>
            <person name="Culley D."/>
            <person name="Magnuson J.K."/>
            <person name="James T.Y."/>
            <person name="O'Malley M.A."/>
            <person name="Stajich J.E."/>
            <person name="Spatafora J.W."/>
            <person name="Visel A."/>
            <person name="Grigoriev I.V."/>
        </authorList>
    </citation>
    <scope>NUCLEOTIDE SEQUENCE [LARGE SCALE GENOMIC DNA]</scope>
    <source>
        <strain evidence="8 9">NRRL 2496</strain>
    </source>
</reference>
<dbReference type="OrthoDB" id="2121828at2759"/>
<dbReference type="Gene3D" id="2.60.40.420">
    <property type="entry name" value="Cupredoxins - blue copper proteins"/>
    <property type="match status" value="1"/>
</dbReference>
<proteinExistence type="inferred from homology"/>
<keyword evidence="3" id="KW-0560">Oxidoreductase</keyword>
<evidence type="ECO:0000313" key="9">
    <source>
        <dbReference type="Proteomes" id="UP000242180"/>
    </source>
</evidence>
<feature type="transmembrane region" description="Helical" evidence="5">
    <location>
        <begin position="20"/>
        <end position="39"/>
    </location>
</feature>
<dbReference type="Pfam" id="PF07731">
    <property type="entry name" value="Cu-oxidase_2"/>
    <property type="match status" value="1"/>
</dbReference>
<name>A0A1X2HDE4_SYNRA</name>
<dbReference type="STRING" id="13706.A0A1X2HDE4"/>
<gene>
    <name evidence="8" type="ORF">BCR43DRAFT_492264</name>
</gene>
<dbReference type="Pfam" id="PF07732">
    <property type="entry name" value="Cu-oxidase_3"/>
    <property type="match status" value="1"/>
</dbReference>
<comment type="similarity">
    <text evidence="1">Belongs to the multicopper oxidase family.</text>
</comment>
<evidence type="ECO:0000313" key="8">
    <source>
        <dbReference type="EMBL" id="ORY96782.1"/>
    </source>
</evidence>
<keyword evidence="5" id="KW-1133">Transmembrane helix</keyword>
<feature type="domain" description="Plastocyanin-like" evidence="7">
    <location>
        <begin position="117"/>
        <end position="209"/>
    </location>
</feature>
<evidence type="ECO:0000256" key="2">
    <source>
        <dbReference type="ARBA" id="ARBA00022723"/>
    </source>
</evidence>
<dbReference type="AlphaFoldDB" id="A0A1X2HDE4"/>
<dbReference type="GO" id="GO:0016491">
    <property type="term" value="F:oxidoreductase activity"/>
    <property type="evidence" value="ECO:0007669"/>
    <property type="project" value="UniProtKB-KW"/>
</dbReference>
<evidence type="ECO:0000259" key="6">
    <source>
        <dbReference type="Pfam" id="PF07731"/>
    </source>
</evidence>
<sequence length="380" mass="43677">MIWRVRMSKSKTEHFSLCSYGYSLFWVFISLYISVQVVYAQQNIREYYISVEEYDWDYAPSGEDQLRGVPLQDSPMAALYTVSSSTRVGRVYHKARYRKYRDPEFKQAAEYDPSLGMLGPIIRAEAGDQVRIRFLNRASVPHSLHPHTVQNDILAWVPGAAVQPGETYEYVWDVPTTSPGGLWAYSSRADPLRDLHAGLIGPIVIYPNNTLHKQTPGSPERPRGIDQEIFALMMVTDEAFSPYFLSSTSQLQYRNDSDPAFLESNRMYHINGYVFNNHPGFHMYYGHTVRWYVLSLGLGDDDVHTAHWHGATLLHKGHRVDVVDLWPVSFTVLDMIPDNEGQWLFHCHVGKHFEAGMSAYYQVEKLDYSGKEGWDDDVDF</sequence>
<dbReference type="InParanoid" id="A0A1X2HDE4"/>
<organism evidence="8 9">
    <name type="scientific">Syncephalastrum racemosum</name>
    <name type="common">Filamentous fungus</name>
    <dbReference type="NCBI Taxonomy" id="13706"/>
    <lineage>
        <taxon>Eukaryota</taxon>
        <taxon>Fungi</taxon>
        <taxon>Fungi incertae sedis</taxon>
        <taxon>Mucoromycota</taxon>
        <taxon>Mucoromycotina</taxon>
        <taxon>Mucoromycetes</taxon>
        <taxon>Mucorales</taxon>
        <taxon>Syncephalastraceae</taxon>
        <taxon>Syncephalastrum</taxon>
    </lineage>
</organism>
<dbReference type="InterPro" id="IPR033138">
    <property type="entry name" value="Cu_oxidase_CS"/>
</dbReference>
<evidence type="ECO:0000259" key="7">
    <source>
        <dbReference type="Pfam" id="PF07732"/>
    </source>
</evidence>
<evidence type="ECO:0000256" key="1">
    <source>
        <dbReference type="ARBA" id="ARBA00010609"/>
    </source>
</evidence>
<dbReference type="InterPro" id="IPR011707">
    <property type="entry name" value="Cu-oxidase-like_N"/>
</dbReference>
<dbReference type="Proteomes" id="UP000242180">
    <property type="component" value="Unassembled WGS sequence"/>
</dbReference>
<dbReference type="InterPro" id="IPR045087">
    <property type="entry name" value="Cu-oxidase_fam"/>
</dbReference>
<dbReference type="InterPro" id="IPR011706">
    <property type="entry name" value="Cu-oxidase_C"/>
</dbReference>
<dbReference type="InterPro" id="IPR008972">
    <property type="entry name" value="Cupredoxin"/>
</dbReference>
<keyword evidence="9" id="KW-1185">Reference proteome</keyword>
<keyword evidence="2" id="KW-0479">Metal-binding</keyword>
<dbReference type="PROSITE" id="PS00080">
    <property type="entry name" value="MULTICOPPER_OXIDASE2"/>
    <property type="match status" value="1"/>
</dbReference>
<feature type="domain" description="Plastocyanin-like" evidence="6">
    <location>
        <begin position="264"/>
        <end position="364"/>
    </location>
</feature>
<comment type="caution">
    <text evidence="8">The sequence shown here is derived from an EMBL/GenBank/DDBJ whole genome shotgun (WGS) entry which is preliminary data.</text>
</comment>
<keyword evidence="5" id="KW-0472">Membrane</keyword>
<keyword evidence="5" id="KW-0812">Transmembrane</keyword>
<evidence type="ECO:0000256" key="4">
    <source>
        <dbReference type="ARBA" id="ARBA00023008"/>
    </source>
</evidence>
<evidence type="ECO:0000256" key="5">
    <source>
        <dbReference type="SAM" id="Phobius"/>
    </source>
</evidence>
<dbReference type="OMA" id="CHILLIT"/>
<accession>A0A1X2HDE4</accession>
<dbReference type="PROSITE" id="PS00079">
    <property type="entry name" value="MULTICOPPER_OXIDASE1"/>
    <property type="match status" value="1"/>
</dbReference>
<dbReference type="PANTHER" id="PTHR11709:SF486">
    <property type="entry name" value="MULTICOPPER OXIDASE"/>
    <property type="match status" value="1"/>
</dbReference>
<evidence type="ECO:0000256" key="3">
    <source>
        <dbReference type="ARBA" id="ARBA00023002"/>
    </source>
</evidence>
<protein>
    <submittedName>
        <fullName evidence="8">Cupredoxin</fullName>
    </submittedName>
</protein>
<dbReference type="PANTHER" id="PTHR11709">
    <property type="entry name" value="MULTI-COPPER OXIDASE"/>
    <property type="match status" value="1"/>
</dbReference>
<dbReference type="GO" id="GO:0005507">
    <property type="term" value="F:copper ion binding"/>
    <property type="evidence" value="ECO:0007669"/>
    <property type="project" value="InterPro"/>
</dbReference>
<dbReference type="EMBL" id="MCGN01000005">
    <property type="protein sequence ID" value="ORY96782.1"/>
    <property type="molecule type" value="Genomic_DNA"/>
</dbReference>